<keyword evidence="1" id="KW-0004">4Fe-4S</keyword>
<dbReference type="GO" id="GO:0051539">
    <property type="term" value="F:4 iron, 4 sulfur cluster binding"/>
    <property type="evidence" value="ECO:0007669"/>
    <property type="project" value="UniProtKB-KW"/>
</dbReference>
<evidence type="ECO:0000256" key="1">
    <source>
        <dbReference type="ARBA" id="ARBA00022485"/>
    </source>
</evidence>
<evidence type="ECO:0000313" key="6">
    <source>
        <dbReference type="EMBL" id="RTY38168.1"/>
    </source>
</evidence>
<dbReference type="NCBIfam" id="NF045797">
    <property type="entry name" value="DsrO"/>
    <property type="match status" value="1"/>
</dbReference>
<keyword evidence="2" id="KW-0479">Metal-binding</keyword>
<dbReference type="PANTHER" id="PTHR43177:SF3">
    <property type="entry name" value="PROTEIN NRFC HOMOLOG"/>
    <property type="match status" value="1"/>
</dbReference>
<feature type="domain" description="4Fe-4S ferredoxin-type" evidence="5">
    <location>
        <begin position="105"/>
        <end position="136"/>
    </location>
</feature>
<dbReference type="InterPro" id="IPR054822">
    <property type="entry name" value="DsrO-like"/>
</dbReference>
<evidence type="ECO:0000313" key="7">
    <source>
        <dbReference type="Proteomes" id="UP000279908"/>
    </source>
</evidence>
<evidence type="ECO:0000256" key="2">
    <source>
        <dbReference type="ARBA" id="ARBA00022723"/>
    </source>
</evidence>
<dbReference type="InterPro" id="IPR050954">
    <property type="entry name" value="ET_IronSulfur_Cluster-Binding"/>
</dbReference>
<name>A0A3S0NZG3_CHLPH</name>
<dbReference type="AlphaFoldDB" id="A0A3S0NZG3"/>
<gene>
    <name evidence="6" type="ORF">EKD02_05585</name>
</gene>
<evidence type="ECO:0000256" key="3">
    <source>
        <dbReference type="ARBA" id="ARBA00023004"/>
    </source>
</evidence>
<dbReference type="InterPro" id="IPR017900">
    <property type="entry name" value="4Fe4S_Fe_S_CS"/>
</dbReference>
<dbReference type="Pfam" id="PF13247">
    <property type="entry name" value="Fer4_11"/>
    <property type="match status" value="2"/>
</dbReference>
<proteinExistence type="predicted"/>
<comment type="caution">
    <text evidence="6">The sequence shown here is derived from an EMBL/GenBank/DDBJ whole genome shotgun (WGS) entry which is preliminary data.</text>
</comment>
<accession>A0A3S0NZG3</accession>
<sequence length="252" mass="27551">MMKNDRREFIRKAGMGLLAGMGAASGLLTGGGFERTTSAAWAAVPGEEGLRWGMLFDTRRCPEGCTLCIESCHHTHNVPDIASLEGKIEWMHKENGRELLGSLCASTAAVPALCNHCAEPSCARACPTGSIFRRTDGIVAIDYHRCVGCRSCMQSCPYGEVSFNWSDPRAALKNPTVEYPTRQRGVVEKCNFCSDRLVRGKKPSCVEACPEGAISFGNLNDPSSEIRRLLESSETLQRKPELGTRPSVFYII</sequence>
<keyword evidence="4" id="KW-0411">Iron-sulfur</keyword>
<dbReference type="PANTHER" id="PTHR43177">
    <property type="entry name" value="PROTEIN NRFC"/>
    <property type="match status" value="1"/>
</dbReference>
<dbReference type="GO" id="GO:0046872">
    <property type="term" value="F:metal ion binding"/>
    <property type="evidence" value="ECO:0007669"/>
    <property type="project" value="UniProtKB-KW"/>
</dbReference>
<dbReference type="PROSITE" id="PS51318">
    <property type="entry name" value="TAT"/>
    <property type="match status" value="1"/>
</dbReference>
<dbReference type="InterPro" id="IPR017896">
    <property type="entry name" value="4Fe4S_Fe-S-bd"/>
</dbReference>
<organism evidence="6 7">
    <name type="scientific">Chlorobium phaeovibrioides</name>
    <dbReference type="NCBI Taxonomy" id="1094"/>
    <lineage>
        <taxon>Bacteria</taxon>
        <taxon>Pseudomonadati</taxon>
        <taxon>Chlorobiota</taxon>
        <taxon>Chlorobiia</taxon>
        <taxon>Chlorobiales</taxon>
        <taxon>Chlorobiaceae</taxon>
        <taxon>Chlorobium/Pelodictyon group</taxon>
        <taxon>Chlorobium</taxon>
    </lineage>
</organism>
<feature type="domain" description="4Fe-4S ferredoxin-type" evidence="5">
    <location>
        <begin position="137"/>
        <end position="166"/>
    </location>
</feature>
<dbReference type="PROSITE" id="PS00198">
    <property type="entry name" value="4FE4S_FER_1"/>
    <property type="match status" value="1"/>
</dbReference>
<dbReference type="PROSITE" id="PS51379">
    <property type="entry name" value="4FE4S_FER_2"/>
    <property type="match status" value="2"/>
</dbReference>
<evidence type="ECO:0000256" key="4">
    <source>
        <dbReference type="ARBA" id="ARBA00023014"/>
    </source>
</evidence>
<dbReference type="InterPro" id="IPR006311">
    <property type="entry name" value="TAT_signal"/>
</dbReference>
<dbReference type="Proteomes" id="UP000279908">
    <property type="component" value="Unassembled WGS sequence"/>
</dbReference>
<dbReference type="Gene3D" id="3.30.70.20">
    <property type="match status" value="2"/>
</dbReference>
<protein>
    <submittedName>
        <fullName evidence="6">4Fe-4S dicluster domain-containing protein</fullName>
    </submittedName>
</protein>
<evidence type="ECO:0000259" key="5">
    <source>
        <dbReference type="PROSITE" id="PS51379"/>
    </source>
</evidence>
<reference evidence="6 7" key="1">
    <citation type="submission" date="2018-12" db="EMBL/GenBank/DDBJ databases">
        <authorList>
            <person name="Lunina O.N."/>
            <person name="Grouzdev D.S."/>
            <person name="Gorlenko V.M."/>
            <person name="Savvichev A.S."/>
        </authorList>
    </citation>
    <scope>NUCLEOTIDE SEQUENCE [LARGE SCALE GENOMIC DNA]</scope>
    <source>
        <strain evidence="6 7">BrKhr-17</strain>
    </source>
</reference>
<dbReference type="SUPFAM" id="SSF54862">
    <property type="entry name" value="4Fe-4S ferredoxins"/>
    <property type="match status" value="1"/>
</dbReference>
<keyword evidence="3" id="KW-0408">Iron</keyword>
<dbReference type="CDD" id="cd10551">
    <property type="entry name" value="PsrB"/>
    <property type="match status" value="1"/>
</dbReference>
<dbReference type="EMBL" id="RXYK01000006">
    <property type="protein sequence ID" value="RTY38168.1"/>
    <property type="molecule type" value="Genomic_DNA"/>
</dbReference>